<proteinExistence type="predicted"/>
<accession>A0ABV2LU50</accession>
<protein>
    <recommendedName>
        <fullName evidence="4">DUF3810 domain-containing protein</fullName>
    </recommendedName>
</protein>
<comment type="caution">
    <text evidence="2">The sequence shown here is derived from an EMBL/GenBank/DDBJ whole genome shotgun (WGS) entry which is preliminary data.</text>
</comment>
<feature type="transmembrane region" description="Helical" evidence="1">
    <location>
        <begin position="81"/>
        <end position="103"/>
    </location>
</feature>
<organism evidence="2 3">
    <name type="scientific">Moheibacter stercoris</name>
    <dbReference type="NCBI Taxonomy" id="1628251"/>
    <lineage>
        <taxon>Bacteria</taxon>
        <taxon>Pseudomonadati</taxon>
        <taxon>Bacteroidota</taxon>
        <taxon>Flavobacteriia</taxon>
        <taxon>Flavobacteriales</taxon>
        <taxon>Weeksellaceae</taxon>
        <taxon>Moheibacter</taxon>
    </lineage>
</organism>
<evidence type="ECO:0008006" key="4">
    <source>
        <dbReference type="Google" id="ProtNLM"/>
    </source>
</evidence>
<keyword evidence="3" id="KW-1185">Reference proteome</keyword>
<feature type="transmembrane region" description="Helical" evidence="1">
    <location>
        <begin position="48"/>
        <end position="69"/>
    </location>
</feature>
<dbReference type="Proteomes" id="UP001549146">
    <property type="component" value="Unassembled WGS sequence"/>
</dbReference>
<evidence type="ECO:0000256" key="1">
    <source>
        <dbReference type="SAM" id="Phobius"/>
    </source>
</evidence>
<dbReference type="InterPro" id="IPR024294">
    <property type="entry name" value="DUF3810"/>
</dbReference>
<gene>
    <name evidence="2" type="ORF">ABID46_001673</name>
</gene>
<dbReference type="EMBL" id="JBEPMO010000008">
    <property type="protein sequence ID" value="MET3732089.1"/>
    <property type="molecule type" value="Genomic_DNA"/>
</dbReference>
<sequence length="350" mass="40721">MVLIFAILLVRILGFTRFPDLVFPKIHSFFANIFYSITSLFSISIGDLIYSMLIILGILFLGRIIYYVLKRNYSELKNSIVKILYFLAGFYLYFHLIWGFNYYKTPLKENYNVEVDSVEELKGMAHQYFVKAAYYRKIVSEDENGNFKMSLSIQSLREELNQSALKIQSQYPELFMRNPNPANLKSSLYSEGFSYLGVLGYFNPFTNEAQYNVKMPDSKLLFTKCHETAHQWGYASESEANFIGFVLANESNHPDLQYAANFKAMRSLLNRILWVDPLYVKYYVEVLYTDGMKRDRQNELDINAQYGGSAEDAFSLMNEAFLRLNNQEGLESYGKFVELLVGFNRKYSSN</sequence>
<dbReference type="Pfam" id="PF12725">
    <property type="entry name" value="DUF3810"/>
    <property type="match status" value="1"/>
</dbReference>
<keyword evidence="1" id="KW-0812">Transmembrane</keyword>
<dbReference type="RefSeq" id="WP_354508964.1">
    <property type="nucleotide sequence ID" value="NZ_JBEPMO010000008.1"/>
</dbReference>
<evidence type="ECO:0000313" key="3">
    <source>
        <dbReference type="Proteomes" id="UP001549146"/>
    </source>
</evidence>
<reference evidence="2 3" key="1">
    <citation type="submission" date="2024-06" db="EMBL/GenBank/DDBJ databases">
        <title>Genomic Encyclopedia of Type Strains, Phase IV (KMG-IV): sequencing the most valuable type-strain genomes for metagenomic binning, comparative biology and taxonomic classification.</title>
        <authorList>
            <person name="Goeker M."/>
        </authorList>
    </citation>
    <scope>NUCLEOTIDE SEQUENCE [LARGE SCALE GENOMIC DNA]</scope>
    <source>
        <strain evidence="2 3">DSM 29388</strain>
    </source>
</reference>
<keyword evidence="1" id="KW-0472">Membrane</keyword>
<keyword evidence="1" id="KW-1133">Transmembrane helix</keyword>
<name>A0ABV2LU50_9FLAO</name>
<evidence type="ECO:0000313" key="2">
    <source>
        <dbReference type="EMBL" id="MET3732089.1"/>
    </source>
</evidence>